<proteinExistence type="predicted"/>
<sequence length="159" mass="18655">MRLFDVHQFELPEKEVIDWEKTKGEIGSMLSSYLVSRERMGLTRMPPIHSTYSLLDQDIPEIKHSSFVQENQQFKQEFLYFHHLFSLGLTAISHPYKPEITDRRRKIFLMRFVYGLSINHVSDRIHYQKNVIVDDSQSGLLQFANALSILALKEQEISA</sequence>
<dbReference type="Proteomes" id="UP000439965">
    <property type="component" value="Unassembled WGS sequence"/>
</dbReference>
<dbReference type="EMBL" id="WVTI01000017">
    <property type="protein sequence ID" value="MXS27239.1"/>
    <property type="molecule type" value="Genomic_DNA"/>
</dbReference>
<accession>A0A6I4XMX3</accession>
<dbReference type="RefSeq" id="WP_016612331.1">
    <property type="nucleotide sequence ID" value="NZ_BTSN01000031.1"/>
</dbReference>
<dbReference type="AlphaFoldDB" id="A0A6I4XMX3"/>
<comment type="caution">
    <text evidence="1">The sequence shown here is derived from an EMBL/GenBank/DDBJ whole genome shotgun (WGS) entry which is preliminary data.</text>
</comment>
<evidence type="ECO:0000313" key="1">
    <source>
        <dbReference type="EMBL" id="MXS27239.1"/>
    </source>
</evidence>
<name>A0A6I4XMX3_ENTGA</name>
<organism evidence="1 2">
    <name type="scientific">Enterococcus gallinarum</name>
    <dbReference type="NCBI Taxonomy" id="1353"/>
    <lineage>
        <taxon>Bacteria</taxon>
        <taxon>Bacillati</taxon>
        <taxon>Bacillota</taxon>
        <taxon>Bacilli</taxon>
        <taxon>Lactobacillales</taxon>
        <taxon>Enterococcaceae</taxon>
        <taxon>Enterococcus</taxon>
    </lineage>
</organism>
<evidence type="ECO:0000313" key="2">
    <source>
        <dbReference type="Proteomes" id="UP000439965"/>
    </source>
</evidence>
<gene>
    <name evidence="1" type="ORF">GTI89_14355</name>
</gene>
<reference evidence="1 2" key="1">
    <citation type="submission" date="2019-04" db="EMBL/GenBank/DDBJ databases">
        <title>Step-wise assembly of the neonatal virome modulated by breast feeding.</title>
        <authorList>
            <person name="Liang G."/>
            <person name="Bushman F."/>
        </authorList>
    </citation>
    <scope>NUCLEOTIDE SEQUENCE [LARGE SCALE GENOMIC DNA]</scope>
    <source>
        <strain evidence="1 2">E3404</strain>
    </source>
</reference>
<protein>
    <submittedName>
        <fullName evidence="1">Transcriptional regulator</fullName>
    </submittedName>
</protein>